<feature type="transmembrane region" description="Helical" evidence="7">
    <location>
        <begin position="256"/>
        <end position="275"/>
    </location>
</feature>
<gene>
    <name evidence="8" type="ORF">BAY60_32470</name>
</gene>
<feature type="transmembrane region" description="Helical" evidence="7">
    <location>
        <begin position="135"/>
        <end position="158"/>
    </location>
</feature>
<dbReference type="Proteomes" id="UP000249915">
    <property type="component" value="Unassembled WGS sequence"/>
</dbReference>
<comment type="similarity">
    <text evidence="2">Belongs to the autoinducer-2 exporter (AI-2E) (TC 2.A.86) family.</text>
</comment>
<protein>
    <submittedName>
        <fullName evidence="8">AI-2E family transporter</fullName>
    </submittedName>
</protein>
<sequence length="357" mass="37300">MPRGLVVLAGMAALTVVVAGVRSLGSILGPVFVALILTLAVSPLSSWLRRRGAPIWLATITGVLAAYLVLAVLAGSLGFAIAELAARLPAYSDQFNALVEQVSTQLERFGIGQVQIEDALAQLDLSSVVGVLQNVLGQVAGIASDLLLIVLVVLFMGMDAVNFPGRLRAIVAERGDVVTALTSFAAGTRRFLWVTSAFGLITAVLDVIALLILGIPLALVWGLLAFITNYIPNIGFALGLVPPALLALLEGGPGPMLLVIVLYIGINFVVEGVIQPKIVGDAVGINVTLSFLALVFWTWAIGPLGALLAIPLTLMTKALLVDVDPNNRWINVLITARPPKPGKPGPKPEPDQSAVDG</sequence>
<evidence type="ECO:0000313" key="8">
    <source>
        <dbReference type="EMBL" id="PXY19738.1"/>
    </source>
</evidence>
<proteinExistence type="inferred from homology"/>
<feature type="transmembrane region" description="Helical" evidence="7">
    <location>
        <begin position="287"/>
        <end position="310"/>
    </location>
</feature>
<feature type="transmembrane region" description="Helical" evidence="7">
    <location>
        <begin position="29"/>
        <end position="48"/>
    </location>
</feature>
<dbReference type="GO" id="GO:0016020">
    <property type="term" value="C:membrane"/>
    <property type="evidence" value="ECO:0007669"/>
    <property type="project" value="UniProtKB-SubCell"/>
</dbReference>
<dbReference type="PANTHER" id="PTHR21716">
    <property type="entry name" value="TRANSMEMBRANE PROTEIN"/>
    <property type="match status" value="1"/>
</dbReference>
<evidence type="ECO:0000256" key="4">
    <source>
        <dbReference type="ARBA" id="ARBA00022989"/>
    </source>
</evidence>
<dbReference type="PANTHER" id="PTHR21716:SF64">
    <property type="entry name" value="AI-2 TRANSPORT PROTEIN TQSA"/>
    <property type="match status" value="1"/>
</dbReference>
<accession>A0A2V4AII0</accession>
<feature type="transmembrane region" description="Helical" evidence="7">
    <location>
        <begin position="55"/>
        <end position="82"/>
    </location>
</feature>
<reference evidence="8 9" key="1">
    <citation type="submission" date="2016-07" db="EMBL/GenBank/DDBJ databases">
        <title>Draft genome sequence of Prauserella muralis DSM 45305, isolated from a mould-covered wall in an indoor environment.</title>
        <authorList>
            <person name="Ruckert C."/>
            <person name="Albersmeier A."/>
            <person name="Jiang C.-L."/>
            <person name="Jiang Y."/>
            <person name="Kalinowski J."/>
            <person name="Schneider O."/>
            <person name="Winkler A."/>
            <person name="Zotchev S.B."/>
        </authorList>
    </citation>
    <scope>NUCLEOTIDE SEQUENCE [LARGE SCALE GENOMIC DNA]</scope>
    <source>
        <strain evidence="8 9">DSM 45305</strain>
    </source>
</reference>
<comment type="caution">
    <text evidence="8">The sequence shown here is derived from an EMBL/GenBank/DDBJ whole genome shotgun (WGS) entry which is preliminary data.</text>
</comment>
<evidence type="ECO:0000256" key="7">
    <source>
        <dbReference type="SAM" id="Phobius"/>
    </source>
</evidence>
<organism evidence="8 9">
    <name type="scientific">Prauserella muralis</name>
    <dbReference type="NCBI Taxonomy" id="588067"/>
    <lineage>
        <taxon>Bacteria</taxon>
        <taxon>Bacillati</taxon>
        <taxon>Actinomycetota</taxon>
        <taxon>Actinomycetes</taxon>
        <taxon>Pseudonocardiales</taxon>
        <taxon>Pseudonocardiaceae</taxon>
        <taxon>Prauserella</taxon>
    </lineage>
</organism>
<dbReference type="InterPro" id="IPR002549">
    <property type="entry name" value="AI-2E-like"/>
</dbReference>
<evidence type="ECO:0000256" key="2">
    <source>
        <dbReference type="ARBA" id="ARBA00009773"/>
    </source>
</evidence>
<feature type="compositionally biased region" description="Pro residues" evidence="6">
    <location>
        <begin position="338"/>
        <end position="347"/>
    </location>
</feature>
<keyword evidence="9" id="KW-1185">Reference proteome</keyword>
<evidence type="ECO:0000256" key="1">
    <source>
        <dbReference type="ARBA" id="ARBA00004141"/>
    </source>
</evidence>
<comment type="subcellular location">
    <subcellularLocation>
        <location evidence="1">Membrane</location>
        <topology evidence="1">Multi-pass membrane protein</topology>
    </subcellularLocation>
</comment>
<feature type="region of interest" description="Disordered" evidence="6">
    <location>
        <begin position="337"/>
        <end position="357"/>
    </location>
</feature>
<evidence type="ECO:0000256" key="3">
    <source>
        <dbReference type="ARBA" id="ARBA00022692"/>
    </source>
</evidence>
<dbReference type="EMBL" id="MASW01000007">
    <property type="protein sequence ID" value="PXY19738.1"/>
    <property type="molecule type" value="Genomic_DNA"/>
</dbReference>
<name>A0A2V4AII0_9PSEU</name>
<evidence type="ECO:0000256" key="6">
    <source>
        <dbReference type="SAM" id="MobiDB-lite"/>
    </source>
</evidence>
<dbReference type="GO" id="GO:0055085">
    <property type="term" value="P:transmembrane transport"/>
    <property type="evidence" value="ECO:0007669"/>
    <property type="project" value="TreeGrafter"/>
</dbReference>
<keyword evidence="4 7" id="KW-1133">Transmembrane helix</keyword>
<evidence type="ECO:0000256" key="5">
    <source>
        <dbReference type="ARBA" id="ARBA00023136"/>
    </source>
</evidence>
<keyword evidence="3 7" id="KW-0812">Transmembrane</keyword>
<evidence type="ECO:0000313" key="9">
    <source>
        <dbReference type="Proteomes" id="UP000249915"/>
    </source>
</evidence>
<keyword evidence="5 7" id="KW-0472">Membrane</keyword>
<dbReference type="AlphaFoldDB" id="A0A2V4AII0"/>
<feature type="transmembrane region" description="Helical" evidence="7">
    <location>
        <begin position="191"/>
        <end position="224"/>
    </location>
</feature>
<dbReference type="Pfam" id="PF01594">
    <property type="entry name" value="AI-2E_transport"/>
    <property type="match status" value="1"/>
</dbReference>